<evidence type="ECO:0000313" key="2">
    <source>
        <dbReference type="Proteomes" id="UP000887159"/>
    </source>
</evidence>
<sequence length="183" mass="21514">MDTQTLLRLARSDPIIARRFGGVFARDLLPNNRGYYQSFIVNTDSSLEKGTHWQAMYFDENDKCTFFCSYGTDPRGSIKIFIDNNSTQVEWNSKLLQHPKITSCGLFCLYFLWHLSRKLTIDRLRETHVCENERVVTCFAQTQLKLTNHPTFDASKQQCESLQNMSNNKRKRYIHHKRNCDFS</sequence>
<reference evidence="1" key="1">
    <citation type="submission" date="2020-08" db="EMBL/GenBank/DDBJ databases">
        <title>Multicomponent nature underlies the extraordinary mechanical properties of spider dragline silk.</title>
        <authorList>
            <person name="Kono N."/>
            <person name="Nakamura H."/>
            <person name="Mori M."/>
            <person name="Yoshida Y."/>
            <person name="Ohtoshi R."/>
            <person name="Malay A.D."/>
            <person name="Moran D.A.P."/>
            <person name="Tomita M."/>
            <person name="Numata K."/>
            <person name="Arakawa K."/>
        </authorList>
    </citation>
    <scope>NUCLEOTIDE SEQUENCE</scope>
</reference>
<comment type="caution">
    <text evidence="1">The sequence shown here is derived from an EMBL/GenBank/DDBJ whole genome shotgun (WGS) entry which is preliminary data.</text>
</comment>
<proteinExistence type="predicted"/>
<keyword evidence="2" id="KW-1185">Reference proteome</keyword>
<organism evidence="1 2">
    <name type="scientific">Trichonephila clavipes</name>
    <name type="common">Golden silk orbweaver</name>
    <name type="synonym">Nephila clavipes</name>
    <dbReference type="NCBI Taxonomy" id="2585209"/>
    <lineage>
        <taxon>Eukaryota</taxon>
        <taxon>Metazoa</taxon>
        <taxon>Ecdysozoa</taxon>
        <taxon>Arthropoda</taxon>
        <taxon>Chelicerata</taxon>
        <taxon>Arachnida</taxon>
        <taxon>Araneae</taxon>
        <taxon>Araneomorphae</taxon>
        <taxon>Entelegynae</taxon>
        <taxon>Araneoidea</taxon>
        <taxon>Nephilidae</taxon>
        <taxon>Trichonephila</taxon>
    </lineage>
</organism>
<accession>A0A8X6UXE6</accession>
<dbReference type="Gene3D" id="3.40.395.10">
    <property type="entry name" value="Adenoviral Proteinase, Chain A"/>
    <property type="match status" value="1"/>
</dbReference>
<dbReference type="EMBL" id="BMAU01021191">
    <property type="protein sequence ID" value="GFX96436.1"/>
    <property type="molecule type" value="Genomic_DNA"/>
</dbReference>
<dbReference type="Proteomes" id="UP000887159">
    <property type="component" value="Unassembled WGS sequence"/>
</dbReference>
<gene>
    <name evidence="1" type="primary">AVEN_223522_1</name>
    <name evidence="1" type="ORF">TNCV_2055531</name>
</gene>
<evidence type="ECO:0000313" key="1">
    <source>
        <dbReference type="EMBL" id="GFX96436.1"/>
    </source>
</evidence>
<dbReference type="InterPro" id="IPR038765">
    <property type="entry name" value="Papain-like_cys_pep_sf"/>
</dbReference>
<protein>
    <submittedName>
        <fullName evidence="1">Uncharacterized protein</fullName>
    </submittedName>
</protein>
<dbReference type="AlphaFoldDB" id="A0A8X6UXE6"/>
<name>A0A8X6UXE6_TRICX</name>
<dbReference type="SUPFAM" id="SSF54001">
    <property type="entry name" value="Cysteine proteinases"/>
    <property type="match status" value="1"/>
</dbReference>